<name>A0A078HFH7_BRANA</name>
<dbReference type="PaxDb" id="3708-A0A078HFH7"/>
<dbReference type="Proteomes" id="UP000028999">
    <property type="component" value="Unassembled WGS sequence"/>
</dbReference>
<feature type="compositionally biased region" description="Basic and acidic residues" evidence="1">
    <location>
        <begin position="143"/>
        <end position="157"/>
    </location>
</feature>
<sequence>MVMKGSPPRSGRILRRRDPATEKLFNEVAARAEERETQLTQDSTDGLPVKLTTEEIDRIFEEGRTVGILSVNEVAWETSSYSSRWDEETARMKARMDAQQVRLDSLEDLLDVIVVGNPLMQRALDARRRDATTSYRMHRSRHSRTEHPPKLFRERVP</sequence>
<dbReference type="EMBL" id="LK032354">
    <property type="protein sequence ID" value="CDY35558.1"/>
    <property type="molecule type" value="Genomic_DNA"/>
</dbReference>
<dbReference type="OMA" id="NEVAWET"/>
<evidence type="ECO:0000313" key="3">
    <source>
        <dbReference type="Proteomes" id="UP000028999"/>
    </source>
</evidence>
<accession>A0A078HFH7</accession>
<feature type="region of interest" description="Disordered" evidence="1">
    <location>
        <begin position="127"/>
        <end position="157"/>
    </location>
</feature>
<organism evidence="2 3">
    <name type="scientific">Brassica napus</name>
    <name type="common">Rape</name>
    <dbReference type="NCBI Taxonomy" id="3708"/>
    <lineage>
        <taxon>Eukaryota</taxon>
        <taxon>Viridiplantae</taxon>
        <taxon>Streptophyta</taxon>
        <taxon>Embryophyta</taxon>
        <taxon>Tracheophyta</taxon>
        <taxon>Spermatophyta</taxon>
        <taxon>Magnoliopsida</taxon>
        <taxon>eudicotyledons</taxon>
        <taxon>Gunneridae</taxon>
        <taxon>Pentapetalae</taxon>
        <taxon>rosids</taxon>
        <taxon>malvids</taxon>
        <taxon>Brassicales</taxon>
        <taxon>Brassicaceae</taxon>
        <taxon>Brassiceae</taxon>
        <taxon>Brassica</taxon>
    </lineage>
</organism>
<gene>
    <name evidence="2" type="primary">BnaA05g16280D</name>
    <name evidence="2" type="ORF">GSBRNA2T00058623001</name>
</gene>
<protein>
    <submittedName>
        <fullName evidence="2">BnaA05g16280D protein</fullName>
    </submittedName>
</protein>
<evidence type="ECO:0000256" key="1">
    <source>
        <dbReference type="SAM" id="MobiDB-lite"/>
    </source>
</evidence>
<evidence type="ECO:0000313" key="2">
    <source>
        <dbReference type="EMBL" id="CDY35558.1"/>
    </source>
</evidence>
<proteinExistence type="predicted"/>
<dbReference type="Gramene" id="CDY35558">
    <property type="protein sequence ID" value="CDY35558"/>
    <property type="gene ID" value="GSBRNA2T00058623001"/>
</dbReference>
<reference evidence="2 3" key="1">
    <citation type="journal article" date="2014" name="Science">
        <title>Plant genetics. Early allopolyploid evolution in the post-Neolithic Brassica napus oilseed genome.</title>
        <authorList>
            <person name="Chalhoub B."/>
            <person name="Denoeud F."/>
            <person name="Liu S."/>
            <person name="Parkin I.A."/>
            <person name="Tang H."/>
            <person name="Wang X."/>
            <person name="Chiquet J."/>
            <person name="Belcram H."/>
            <person name="Tong C."/>
            <person name="Samans B."/>
            <person name="Correa M."/>
            <person name="Da Silva C."/>
            <person name="Just J."/>
            <person name="Falentin C."/>
            <person name="Koh C.S."/>
            <person name="Le Clainche I."/>
            <person name="Bernard M."/>
            <person name="Bento P."/>
            <person name="Noel B."/>
            <person name="Labadie K."/>
            <person name="Alberti A."/>
            <person name="Charles M."/>
            <person name="Arnaud D."/>
            <person name="Guo H."/>
            <person name="Daviaud C."/>
            <person name="Alamery S."/>
            <person name="Jabbari K."/>
            <person name="Zhao M."/>
            <person name="Edger P.P."/>
            <person name="Chelaifa H."/>
            <person name="Tack D."/>
            <person name="Lassalle G."/>
            <person name="Mestiri I."/>
            <person name="Schnel N."/>
            <person name="Le Paslier M.C."/>
            <person name="Fan G."/>
            <person name="Renault V."/>
            <person name="Bayer P.E."/>
            <person name="Golicz A.A."/>
            <person name="Manoli S."/>
            <person name="Lee T.H."/>
            <person name="Thi V.H."/>
            <person name="Chalabi S."/>
            <person name="Hu Q."/>
            <person name="Fan C."/>
            <person name="Tollenaere R."/>
            <person name="Lu Y."/>
            <person name="Battail C."/>
            <person name="Shen J."/>
            <person name="Sidebottom C.H."/>
            <person name="Wang X."/>
            <person name="Canaguier A."/>
            <person name="Chauveau A."/>
            <person name="Berard A."/>
            <person name="Deniot G."/>
            <person name="Guan M."/>
            <person name="Liu Z."/>
            <person name="Sun F."/>
            <person name="Lim Y.P."/>
            <person name="Lyons E."/>
            <person name="Town C.D."/>
            <person name="Bancroft I."/>
            <person name="Wang X."/>
            <person name="Meng J."/>
            <person name="Ma J."/>
            <person name="Pires J.C."/>
            <person name="King G.J."/>
            <person name="Brunel D."/>
            <person name="Delourme R."/>
            <person name="Renard M."/>
            <person name="Aury J.M."/>
            <person name="Adams K.L."/>
            <person name="Batley J."/>
            <person name="Snowdon R.J."/>
            <person name="Tost J."/>
            <person name="Edwards D."/>
            <person name="Zhou Y."/>
            <person name="Hua W."/>
            <person name="Sharpe A.G."/>
            <person name="Paterson A.H."/>
            <person name="Guan C."/>
            <person name="Wincker P."/>
        </authorList>
    </citation>
    <scope>NUCLEOTIDE SEQUENCE [LARGE SCALE GENOMIC DNA]</scope>
    <source>
        <strain evidence="3">cv. Darmor-bzh</strain>
    </source>
</reference>
<keyword evidence="3" id="KW-1185">Reference proteome</keyword>
<dbReference type="AlphaFoldDB" id="A0A078HFH7"/>